<dbReference type="InterPro" id="IPR057084">
    <property type="entry name" value="Int_N"/>
</dbReference>
<reference evidence="4 5" key="1">
    <citation type="submission" date="2017-08" db="EMBL/GenBank/DDBJ databases">
        <title>Draft Genome Sequence of Hafnia alvei CITHA-6 Isolated from Raw Bovine Milk.</title>
        <authorList>
            <person name="Culligan E.P."/>
            <person name="Mcsweeney A."/>
            <person name="O'Doherty C."/>
            <person name="Gleeson E."/>
            <person name="O'Riordan D."/>
            <person name="Sleator R.D."/>
        </authorList>
    </citation>
    <scope>NUCLEOTIDE SEQUENCE [LARGE SCALE GENOMIC DNA]</scope>
    <source>
        <strain evidence="4 5">CITHA-6</strain>
    </source>
</reference>
<evidence type="ECO:0000259" key="3">
    <source>
        <dbReference type="PROSITE" id="PS51898"/>
    </source>
</evidence>
<dbReference type="PANTHER" id="PTHR30349">
    <property type="entry name" value="PHAGE INTEGRASE-RELATED"/>
    <property type="match status" value="1"/>
</dbReference>
<dbReference type="InterPro" id="IPR050090">
    <property type="entry name" value="Tyrosine_recombinase_XerCD"/>
</dbReference>
<dbReference type="CDD" id="cd00796">
    <property type="entry name" value="INT_Rci_Hp1_C"/>
    <property type="match status" value="1"/>
</dbReference>
<gene>
    <name evidence="4" type="ORF">CJD50_03690</name>
</gene>
<dbReference type="GO" id="GO:0015074">
    <property type="term" value="P:DNA integration"/>
    <property type="evidence" value="ECO:0007669"/>
    <property type="project" value="UniProtKB-KW"/>
</dbReference>
<dbReference type="OrthoDB" id="9795573at2"/>
<accession>A0A2A2MHH5</accession>
<dbReference type="GO" id="GO:0006310">
    <property type="term" value="P:DNA recombination"/>
    <property type="evidence" value="ECO:0007669"/>
    <property type="project" value="UniProtKB-KW"/>
</dbReference>
<comment type="caution">
    <text evidence="4">The sequence shown here is derived from an EMBL/GenBank/DDBJ whole genome shotgun (WGS) entry which is preliminary data.</text>
</comment>
<evidence type="ECO:0000313" key="5">
    <source>
        <dbReference type="Proteomes" id="UP000218796"/>
    </source>
</evidence>
<keyword evidence="5" id="KW-1185">Reference proteome</keyword>
<dbReference type="InterPro" id="IPR013762">
    <property type="entry name" value="Integrase-like_cat_sf"/>
</dbReference>
<dbReference type="InterPro" id="IPR011010">
    <property type="entry name" value="DNA_brk_join_enz"/>
</dbReference>
<proteinExistence type="predicted"/>
<evidence type="ECO:0000256" key="1">
    <source>
        <dbReference type="ARBA" id="ARBA00022908"/>
    </source>
</evidence>
<evidence type="ECO:0000313" key="4">
    <source>
        <dbReference type="EMBL" id="PAV98584.1"/>
    </source>
</evidence>
<dbReference type="PROSITE" id="PS51898">
    <property type="entry name" value="TYR_RECOMBINASE"/>
    <property type="match status" value="1"/>
</dbReference>
<protein>
    <submittedName>
        <fullName evidence="4">Integrase</fullName>
    </submittedName>
</protein>
<sequence>MTVRKLNTGKWICECYPAGREGKRLRKQFATKGEALAFERFTMEQVDNKPWLGEKQDVRLLSELVDVWYRAHGATLADGKSRYQMMLNICRDLSNPQAVNFDSKAFSQYREQRLSGEILRGSRTKGVTPRTLNIELAYMRAMFNELSRLGEWSQDNPLKDVRQYRTEEQEMAFLSKEQIDQLLQECENSTVPELATVVRLCLSTGARWSEAEGLSRSQVIPYKVTYTKTKGKRNRSIPISEELFNSLPQTTGRLFPSCYAAFRTALKRTGIKLPERQCSHVLRHTFASYFMIKGGNILVLQRILGHTDIKMTMRYAHFAPEHFDDAVKLNPLVK</sequence>
<dbReference type="EMBL" id="NQMS01000001">
    <property type="protein sequence ID" value="PAV98584.1"/>
    <property type="molecule type" value="Genomic_DNA"/>
</dbReference>
<dbReference type="PANTHER" id="PTHR30349:SF93">
    <property type="entry name" value="FELS-2 PROPHAGE PROTEIN"/>
    <property type="match status" value="1"/>
</dbReference>
<evidence type="ECO:0000256" key="2">
    <source>
        <dbReference type="ARBA" id="ARBA00023172"/>
    </source>
</evidence>
<dbReference type="InterPro" id="IPR002104">
    <property type="entry name" value="Integrase_catalytic"/>
</dbReference>
<dbReference type="Pfam" id="PF00589">
    <property type="entry name" value="Phage_integrase"/>
    <property type="match status" value="1"/>
</dbReference>
<feature type="domain" description="Tyr recombinase" evidence="3">
    <location>
        <begin position="169"/>
        <end position="328"/>
    </location>
</feature>
<dbReference type="AlphaFoldDB" id="A0A2A2MHH5"/>
<name>A0A2A2MHH5_9GAMM</name>
<dbReference type="SUPFAM" id="SSF56349">
    <property type="entry name" value="DNA breaking-rejoining enzymes"/>
    <property type="match status" value="1"/>
</dbReference>
<dbReference type="Gene3D" id="1.10.443.10">
    <property type="entry name" value="Intergrase catalytic core"/>
    <property type="match status" value="1"/>
</dbReference>
<dbReference type="Proteomes" id="UP000218796">
    <property type="component" value="Unassembled WGS sequence"/>
</dbReference>
<dbReference type="GO" id="GO:0003677">
    <property type="term" value="F:DNA binding"/>
    <property type="evidence" value="ECO:0007669"/>
    <property type="project" value="InterPro"/>
</dbReference>
<dbReference type="Pfam" id="PF24624">
    <property type="entry name" value="Int_N"/>
    <property type="match status" value="1"/>
</dbReference>
<organism evidence="4 5">
    <name type="scientific">Hafnia paralvei</name>
    <dbReference type="NCBI Taxonomy" id="546367"/>
    <lineage>
        <taxon>Bacteria</taxon>
        <taxon>Pseudomonadati</taxon>
        <taxon>Pseudomonadota</taxon>
        <taxon>Gammaproteobacteria</taxon>
        <taxon>Enterobacterales</taxon>
        <taxon>Hafniaceae</taxon>
        <taxon>Hafnia</taxon>
    </lineage>
</organism>
<keyword evidence="1" id="KW-0229">DNA integration</keyword>
<keyword evidence="2" id="KW-0233">DNA recombination</keyword>
<dbReference type="RefSeq" id="WP_095661482.1">
    <property type="nucleotide sequence ID" value="NZ_NQMS01000001.1"/>
</dbReference>